<dbReference type="Pfam" id="PF02518">
    <property type="entry name" value="HATPase_c"/>
    <property type="match status" value="1"/>
</dbReference>
<sequence length="549" mass="59450">MAEGQLRRAYDQAREVELLASIARVVLEAVDATSALSAAAKVMRRHCDFAVSHVLVPDVDGVLVTSDIWDVDEGHVEFLDRVMTATADEGFGPSSGLPGDMASSHVPEWFPDLRHAPSHLRQEAIPSGSYWAFPVIAGVDVTAVMEFFHPTPRGTDERLLRLAPSVGAQLGSAFEREWLFRRQEADRRHLEELVAARTQDIARIERRGREVEDVRAAFVAYLVHENARVARSLEAVSGTLHGEVKSAIEGIVRLADQLAGVVEGVDRRLIGRRELIGPSELLASVAGPFEKDARIVLTVAEDLTDGTKFDLSVPYVQRALSELIENAARHSGSEVVELSGRLDSGSFTVEVRDSGIGFTWPQNGLRPTGGGGLAQVARLASALGGSLEVRAAEPKGTIARLQVATRERGPAPWASRSTRVLLVDDNEVNRRLAGAMLDRIGLRADVVDGGEAALAALRSSAYGLVFMDVQMPGVDGREATRIWRRSTGFASPADIPIVALTAHVGKQEREECTEAGMNDYLSKPFGIEDLGAMAKRWLEPGQTGRSDAR</sequence>
<feature type="domain" description="Response regulatory" evidence="5">
    <location>
        <begin position="419"/>
        <end position="538"/>
    </location>
</feature>
<dbReference type="GO" id="GO:0016301">
    <property type="term" value="F:kinase activity"/>
    <property type="evidence" value="ECO:0007669"/>
    <property type="project" value="UniProtKB-KW"/>
</dbReference>
<dbReference type="CDD" id="cd16936">
    <property type="entry name" value="HATPase_RsbW-like"/>
    <property type="match status" value="1"/>
</dbReference>
<dbReference type="Pfam" id="PF00072">
    <property type="entry name" value="Response_reg"/>
    <property type="match status" value="1"/>
</dbReference>
<organism evidence="6">
    <name type="scientific">freshwater metagenome</name>
    <dbReference type="NCBI Taxonomy" id="449393"/>
    <lineage>
        <taxon>unclassified sequences</taxon>
        <taxon>metagenomes</taxon>
        <taxon>ecological metagenomes</taxon>
    </lineage>
</organism>
<dbReference type="SMART" id="SM00448">
    <property type="entry name" value="REC"/>
    <property type="match status" value="1"/>
</dbReference>
<dbReference type="AlphaFoldDB" id="A0A6J7BL75"/>
<dbReference type="Gene3D" id="3.30.565.10">
    <property type="entry name" value="Histidine kinase-like ATPase, C-terminal domain"/>
    <property type="match status" value="1"/>
</dbReference>
<dbReference type="InterPro" id="IPR029016">
    <property type="entry name" value="GAF-like_dom_sf"/>
</dbReference>
<reference evidence="6" key="1">
    <citation type="submission" date="2020-05" db="EMBL/GenBank/DDBJ databases">
        <authorList>
            <person name="Chiriac C."/>
            <person name="Salcher M."/>
            <person name="Ghai R."/>
            <person name="Kavagutti S V."/>
        </authorList>
    </citation>
    <scope>NUCLEOTIDE SEQUENCE</scope>
</reference>
<evidence type="ECO:0000256" key="4">
    <source>
        <dbReference type="ARBA" id="ARBA00023012"/>
    </source>
</evidence>
<keyword evidence="2" id="KW-0808">Transferase</keyword>
<dbReference type="InterPro" id="IPR011006">
    <property type="entry name" value="CheY-like_superfamily"/>
</dbReference>
<dbReference type="InterPro" id="IPR003594">
    <property type="entry name" value="HATPase_dom"/>
</dbReference>
<proteinExistence type="predicted"/>
<name>A0A6J7BL75_9ZZZZ</name>
<dbReference type="Gene3D" id="3.40.50.2300">
    <property type="match status" value="1"/>
</dbReference>
<keyword evidence="3" id="KW-0418">Kinase</keyword>
<accession>A0A6J7BL75</accession>
<dbReference type="SUPFAM" id="SSF52172">
    <property type="entry name" value="CheY-like"/>
    <property type="match status" value="1"/>
</dbReference>
<dbReference type="PROSITE" id="PS50110">
    <property type="entry name" value="RESPONSE_REGULATORY"/>
    <property type="match status" value="1"/>
</dbReference>
<dbReference type="PANTHER" id="PTHR45339:SF1">
    <property type="entry name" value="HYBRID SIGNAL TRANSDUCTION HISTIDINE KINASE J"/>
    <property type="match status" value="1"/>
</dbReference>
<dbReference type="SUPFAM" id="SSF55781">
    <property type="entry name" value="GAF domain-like"/>
    <property type="match status" value="1"/>
</dbReference>
<dbReference type="GO" id="GO:0000160">
    <property type="term" value="P:phosphorelay signal transduction system"/>
    <property type="evidence" value="ECO:0007669"/>
    <property type="project" value="UniProtKB-KW"/>
</dbReference>
<protein>
    <submittedName>
        <fullName evidence="6">Unannotated protein</fullName>
    </submittedName>
</protein>
<dbReference type="CDD" id="cd17546">
    <property type="entry name" value="REC_hyHK_CKI1_RcsC-like"/>
    <property type="match status" value="1"/>
</dbReference>
<dbReference type="SMART" id="SM00387">
    <property type="entry name" value="HATPase_c"/>
    <property type="match status" value="1"/>
</dbReference>
<evidence type="ECO:0000256" key="2">
    <source>
        <dbReference type="ARBA" id="ARBA00022679"/>
    </source>
</evidence>
<dbReference type="SUPFAM" id="SSF55874">
    <property type="entry name" value="ATPase domain of HSP90 chaperone/DNA topoisomerase II/histidine kinase"/>
    <property type="match status" value="1"/>
</dbReference>
<evidence type="ECO:0000259" key="5">
    <source>
        <dbReference type="PROSITE" id="PS50110"/>
    </source>
</evidence>
<keyword evidence="4" id="KW-0902">Two-component regulatory system</keyword>
<dbReference type="PANTHER" id="PTHR45339">
    <property type="entry name" value="HYBRID SIGNAL TRANSDUCTION HISTIDINE KINASE J"/>
    <property type="match status" value="1"/>
</dbReference>
<dbReference type="InterPro" id="IPR001789">
    <property type="entry name" value="Sig_transdc_resp-reg_receiver"/>
</dbReference>
<evidence type="ECO:0000256" key="1">
    <source>
        <dbReference type="ARBA" id="ARBA00022553"/>
    </source>
</evidence>
<dbReference type="Pfam" id="PF13185">
    <property type="entry name" value="GAF_2"/>
    <property type="match status" value="1"/>
</dbReference>
<gene>
    <name evidence="6" type="ORF">UFOPK3268_00028</name>
</gene>
<evidence type="ECO:0000256" key="3">
    <source>
        <dbReference type="ARBA" id="ARBA00022777"/>
    </source>
</evidence>
<dbReference type="EMBL" id="CAFBIZ010000002">
    <property type="protein sequence ID" value="CAB4845905.1"/>
    <property type="molecule type" value="Genomic_DNA"/>
</dbReference>
<dbReference type="InterPro" id="IPR036890">
    <property type="entry name" value="HATPase_C_sf"/>
</dbReference>
<dbReference type="Gene3D" id="3.30.450.40">
    <property type="match status" value="1"/>
</dbReference>
<evidence type="ECO:0000313" key="6">
    <source>
        <dbReference type="EMBL" id="CAB4845905.1"/>
    </source>
</evidence>
<keyword evidence="1" id="KW-0597">Phosphoprotein</keyword>
<dbReference type="InterPro" id="IPR003018">
    <property type="entry name" value="GAF"/>
</dbReference>